<dbReference type="EMBL" id="CAKLBY020000154">
    <property type="protein sequence ID" value="CAK7929908.1"/>
    <property type="molecule type" value="Genomic_DNA"/>
</dbReference>
<accession>A0AAV1U9B3</accession>
<evidence type="ECO:0000313" key="2">
    <source>
        <dbReference type="Proteomes" id="UP001162060"/>
    </source>
</evidence>
<dbReference type="GO" id="GO:0005778">
    <property type="term" value="C:peroxisomal membrane"/>
    <property type="evidence" value="ECO:0007669"/>
    <property type="project" value="TreeGrafter"/>
</dbReference>
<protein>
    <recommendedName>
        <fullName evidence="3">AAA ATPase AAA+ lid domain-containing protein</fullName>
    </recommendedName>
</protein>
<dbReference type="Gene3D" id="3.40.50.300">
    <property type="entry name" value="P-loop containing nucleotide triphosphate hydrolases"/>
    <property type="match status" value="1"/>
</dbReference>
<dbReference type="InterPro" id="IPR027417">
    <property type="entry name" value="P-loop_NTPase"/>
</dbReference>
<reference evidence="1" key="1">
    <citation type="submission" date="2024-01" db="EMBL/GenBank/DDBJ databases">
        <authorList>
            <person name="Webb A."/>
        </authorList>
    </citation>
    <scope>NUCLEOTIDE SEQUENCE</scope>
    <source>
        <strain evidence="1">Pm1</strain>
    </source>
</reference>
<dbReference type="GO" id="GO:0005829">
    <property type="term" value="C:cytosol"/>
    <property type="evidence" value="ECO:0007669"/>
    <property type="project" value="TreeGrafter"/>
</dbReference>
<dbReference type="SUPFAM" id="SSF52540">
    <property type="entry name" value="P-loop containing nucleoside triphosphate hydrolases"/>
    <property type="match status" value="1"/>
</dbReference>
<evidence type="ECO:0000313" key="1">
    <source>
        <dbReference type="EMBL" id="CAK7929908.1"/>
    </source>
</evidence>
<dbReference type="GO" id="GO:0016887">
    <property type="term" value="F:ATP hydrolysis activity"/>
    <property type="evidence" value="ECO:0007669"/>
    <property type="project" value="TreeGrafter"/>
</dbReference>
<name>A0AAV1U9B3_9STRA</name>
<sequence>MIDPALLRPGRLDKALYCGFPNEEERLEILRAVSNNMDLSDEAVEYLSEIARAPKSAHFSGADLQAVMYSAQLQLVHEELNGDSSNRCITKTHVRTAFDNANPSTSEAARLHFERLYATFSRARKTDFAVAQADVSASTESLQSHVVPQRTALA</sequence>
<gene>
    <name evidence="1" type="ORF">PM001_LOCUS15058</name>
</gene>
<dbReference type="GO" id="GO:0016558">
    <property type="term" value="P:protein import into peroxisome matrix"/>
    <property type="evidence" value="ECO:0007669"/>
    <property type="project" value="TreeGrafter"/>
</dbReference>
<comment type="caution">
    <text evidence="1">The sequence shown here is derived from an EMBL/GenBank/DDBJ whole genome shotgun (WGS) entry which is preliminary data.</text>
</comment>
<dbReference type="Gene3D" id="1.10.8.60">
    <property type="match status" value="1"/>
</dbReference>
<proteinExistence type="predicted"/>
<dbReference type="InterPro" id="IPR050168">
    <property type="entry name" value="AAA_ATPase_domain"/>
</dbReference>
<dbReference type="PANTHER" id="PTHR23077">
    <property type="entry name" value="AAA-FAMILY ATPASE"/>
    <property type="match status" value="1"/>
</dbReference>
<evidence type="ECO:0008006" key="3">
    <source>
        <dbReference type="Google" id="ProtNLM"/>
    </source>
</evidence>
<dbReference type="AlphaFoldDB" id="A0AAV1U9B3"/>
<organism evidence="1 2">
    <name type="scientific">Peronospora matthiolae</name>
    <dbReference type="NCBI Taxonomy" id="2874970"/>
    <lineage>
        <taxon>Eukaryota</taxon>
        <taxon>Sar</taxon>
        <taxon>Stramenopiles</taxon>
        <taxon>Oomycota</taxon>
        <taxon>Peronosporomycetes</taxon>
        <taxon>Peronosporales</taxon>
        <taxon>Peronosporaceae</taxon>
        <taxon>Peronospora</taxon>
    </lineage>
</organism>
<dbReference type="PANTHER" id="PTHR23077:SF12">
    <property type="entry name" value="PEROXISOMAL ATPASE PEX1"/>
    <property type="match status" value="1"/>
</dbReference>
<dbReference type="Proteomes" id="UP001162060">
    <property type="component" value="Unassembled WGS sequence"/>
</dbReference>